<dbReference type="RefSeq" id="WP_052544246.1">
    <property type="nucleotide sequence ID" value="NZ_CAACXP010000004.1"/>
</dbReference>
<sequence>MAEDEKPELMTVAEVAALRKVSVETIRRRIRAGMLPVVRDGNRVLIRRTDALVAETSDTDPVEAARGRAQLAENIRESESSMANPALRSLLSRIEAGQYGPVAGDR</sequence>
<dbReference type="SUPFAM" id="SSF46955">
    <property type="entry name" value="Putative DNA-binding domain"/>
    <property type="match status" value="1"/>
</dbReference>
<dbReference type="Proteomes" id="UP000185210">
    <property type="component" value="Unassembled WGS sequence"/>
</dbReference>
<reference evidence="2 3" key="1">
    <citation type="submission" date="2016-11" db="EMBL/GenBank/DDBJ databases">
        <authorList>
            <consortium name="Pathogen Informatics"/>
        </authorList>
    </citation>
    <scope>NUCLEOTIDE SEQUENCE [LARGE SCALE GENOMIC DNA]</scope>
    <source>
        <strain evidence="2 3">104</strain>
    </source>
</reference>
<dbReference type="AlphaFoldDB" id="A0AB38D2K3"/>
<gene>
    <name evidence="2" type="ORF">SAMEA2070301_03903</name>
</gene>
<proteinExistence type="predicted"/>
<dbReference type="Pfam" id="PF12728">
    <property type="entry name" value="HTH_17"/>
    <property type="match status" value="1"/>
</dbReference>
<accession>A0AB38D2K3</accession>
<dbReference type="GO" id="GO:0003677">
    <property type="term" value="F:DNA binding"/>
    <property type="evidence" value="ECO:0007669"/>
    <property type="project" value="InterPro"/>
</dbReference>
<dbReference type="InterPro" id="IPR009061">
    <property type="entry name" value="DNA-bd_dom_put_sf"/>
</dbReference>
<dbReference type="InterPro" id="IPR010093">
    <property type="entry name" value="SinI_DNA-bd"/>
</dbReference>
<dbReference type="NCBIfam" id="TIGR01764">
    <property type="entry name" value="excise"/>
    <property type="match status" value="1"/>
</dbReference>
<evidence type="ECO:0000313" key="2">
    <source>
        <dbReference type="EMBL" id="SIB50774.1"/>
    </source>
</evidence>
<dbReference type="EMBL" id="FSHM01000006">
    <property type="protein sequence ID" value="SIB50774.1"/>
    <property type="molecule type" value="Genomic_DNA"/>
</dbReference>
<comment type="caution">
    <text evidence="2">The sequence shown here is derived from an EMBL/GenBank/DDBJ whole genome shotgun (WGS) entry which is preliminary data.</text>
</comment>
<feature type="domain" description="Helix-turn-helix" evidence="1">
    <location>
        <begin position="9"/>
        <end position="50"/>
    </location>
</feature>
<name>A0AB38D2K3_9MYCO</name>
<protein>
    <submittedName>
        <fullName evidence="2">DNA binding domain, excisionase family</fullName>
    </submittedName>
</protein>
<evidence type="ECO:0000259" key="1">
    <source>
        <dbReference type="Pfam" id="PF12728"/>
    </source>
</evidence>
<organism evidence="2 3">
    <name type="scientific">Mycobacteroides abscessus subsp. abscessus</name>
    <dbReference type="NCBI Taxonomy" id="1185650"/>
    <lineage>
        <taxon>Bacteria</taxon>
        <taxon>Bacillati</taxon>
        <taxon>Actinomycetota</taxon>
        <taxon>Actinomycetes</taxon>
        <taxon>Mycobacteriales</taxon>
        <taxon>Mycobacteriaceae</taxon>
        <taxon>Mycobacteroides</taxon>
        <taxon>Mycobacteroides abscessus</taxon>
    </lineage>
</organism>
<dbReference type="InterPro" id="IPR041657">
    <property type="entry name" value="HTH_17"/>
</dbReference>
<evidence type="ECO:0000313" key="3">
    <source>
        <dbReference type="Proteomes" id="UP000185210"/>
    </source>
</evidence>